<name>A0A194W5K1_CYTMA</name>
<dbReference type="PANTHER" id="PTHR41729:SF1">
    <property type="entry name" value="GLUTAMYL-TRNA SYNTHETASE"/>
    <property type="match status" value="1"/>
</dbReference>
<organism evidence="1 2">
    <name type="scientific">Cytospora mali</name>
    <name type="common">Apple Valsa canker fungus</name>
    <name type="synonym">Valsa mali</name>
    <dbReference type="NCBI Taxonomy" id="578113"/>
    <lineage>
        <taxon>Eukaryota</taxon>
        <taxon>Fungi</taxon>
        <taxon>Dikarya</taxon>
        <taxon>Ascomycota</taxon>
        <taxon>Pezizomycotina</taxon>
        <taxon>Sordariomycetes</taxon>
        <taxon>Sordariomycetidae</taxon>
        <taxon>Diaporthales</taxon>
        <taxon>Cytosporaceae</taxon>
        <taxon>Cytospora</taxon>
    </lineage>
</organism>
<evidence type="ECO:0000313" key="2">
    <source>
        <dbReference type="Proteomes" id="UP000078559"/>
    </source>
</evidence>
<dbReference type="Pfam" id="PF13875">
    <property type="entry name" value="DUF4202"/>
    <property type="match status" value="1"/>
</dbReference>
<dbReference type="InterPro" id="IPR025255">
    <property type="entry name" value="DUF4202"/>
</dbReference>
<dbReference type="PANTHER" id="PTHR41729">
    <property type="entry name" value="GLUTAMYL-TRNA SYNTHETASE"/>
    <property type="match status" value="1"/>
</dbReference>
<keyword evidence="2" id="KW-1185">Reference proteome</keyword>
<evidence type="ECO:0008006" key="3">
    <source>
        <dbReference type="Google" id="ProtNLM"/>
    </source>
</evidence>
<evidence type="ECO:0000313" key="1">
    <source>
        <dbReference type="EMBL" id="KUI71542.1"/>
    </source>
</evidence>
<proteinExistence type="predicted"/>
<dbReference type="EMBL" id="CM003104">
    <property type="protein sequence ID" value="KUI71542.1"/>
    <property type="molecule type" value="Genomic_DNA"/>
</dbReference>
<dbReference type="AlphaFoldDB" id="A0A194W5K1"/>
<protein>
    <recommendedName>
        <fullName evidence="3">Glutamyl-tRNA synthetase</fullName>
    </recommendedName>
</protein>
<dbReference type="Proteomes" id="UP000078559">
    <property type="component" value="Chromosome 7"/>
</dbReference>
<sequence length="227" mass="25538">MPHDVHIGKLHPAKSYSLIMAFLTPLEGHYASALKLIDEAHAQDPNKIPSADGSADEVPYELHYAHKMTRWLAPRCPDASPALQIACRAQHFRRWELPRSSYPMTRAGYLTWRTKQKAQAAAQVKEMLGSMEGPLPADDLDRISALISKQDLATNEETQVLEDVACLVFLDDQFDDFEKKPEYDDDKIISILQKTWGKMSPKGREMALQMKHSDRALSLLGRALQGA</sequence>
<gene>
    <name evidence="1" type="ORF">VM1G_07150</name>
</gene>
<accession>A0A194W5K1</accession>
<reference evidence="1" key="1">
    <citation type="submission" date="2014-12" db="EMBL/GenBank/DDBJ databases">
        <title>Genome Sequence of Valsa Canker Pathogens Uncovers a Specific Adaption of Colonization on Woody Bark.</title>
        <authorList>
            <person name="Yin Z."/>
            <person name="Liu H."/>
            <person name="Gao X."/>
            <person name="Li Z."/>
            <person name="Song N."/>
            <person name="Ke X."/>
            <person name="Dai Q."/>
            <person name="Wu Y."/>
            <person name="Sun Y."/>
            <person name="Xu J.-R."/>
            <person name="Kang Z.K."/>
            <person name="Wang L."/>
            <person name="Huang L."/>
        </authorList>
    </citation>
    <scope>NUCLEOTIDE SEQUENCE [LARGE SCALE GENOMIC DNA]</scope>
    <source>
        <strain evidence="1">03-8</strain>
    </source>
</reference>